<evidence type="ECO:0000313" key="2">
    <source>
        <dbReference type="Proteomes" id="UP000504618"/>
    </source>
</evidence>
<name>A0A6J1PS76_9HYME</name>
<accession>A0A6J1PS76</accession>
<protein>
    <submittedName>
        <fullName evidence="3">Uncharacterized protein LOC112455156</fullName>
    </submittedName>
</protein>
<dbReference type="PANTHER" id="PTHR33327:SF3">
    <property type="entry name" value="RNA-DIRECTED DNA POLYMERASE"/>
    <property type="match status" value="1"/>
</dbReference>
<proteinExistence type="predicted"/>
<feature type="region of interest" description="Disordered" evidence="1">
    <location>
        <begin position="97"/>
        <end position="122"/>
    </location>
</feature>
<sequence length="156" mass="17725">MGDRRPSQFLRHLQALASSAIPEQLLRTLWMGRLPSQLQAILATRTADNLEAVAEQADRVFEVTCRAATVASVQPSTNTSTLEDQIKGLAKQVASLNSRLARSTENGKKRDRSKSRPRWKDKDTDDKICIYHRRFKDKARKCTQPCEYKKPLSLEN</sequence>
<dbReference type="OrthoDB" id="7554787at2759"/>
<organism evidence="2 3">
    <name type="scientific">Temnothorax curvispinosus</name>
    <dbReference type="NCBI Taxonomy" id="300111"/>
    <lineage>
        <taxon>Eukaryota</taxon>
        <taxon>Metazoa</taxon>
        <taxon>Ecdysozoa</taxon>
        <taxon>Arthropoda</taxon>
        <taxon>Hexapoda</taxon>
        <taxon>Insecta</taxon>
        <taxon>Pterygota</taxon>
        <taxon>Neoptera</taxon>
        <taxon>Endopterygota</taxon>
        <taxon>Hymenoptera</taxon>
        <taxon>Apocrita</taxon>
        <taxon>Aculeata</taxon>
        <taxon>Formicoidea</taxon>
        <taxon>Formicidae</taxon>
        <taxon>Myrmicinae</taxon>
        <taxon>Temnothorax</taxon>
    </lineage>
</organism>
<evidence type="ECO:0000313" key="3">
    <source>
        <dbReference type="RefSeq" id="XP_024872682.1"/>
    </source>
</evidence>
<dbReference type="PANTHER" id="PTHR33327">
    <property type="entry name" value="ENDONUCLEASE"/>
    <property type="match status" value="1"/>
</dbReference>
<reference evidence="3" key="1">
    <citation type="submission" date="2025-08" db="UniProtKB">
        <authorList>
            <consortium name="RefSeq"/>
        </authorList>
    </citation>
    <scope>IDENTIFICATION</scope>
    <source>
        <tissue evidence="3">Whole body</tissue>
    </source>
</reference>
<dbReference type="GeneID" id="112455156"/>
<dbReference type="Proteomes" id="UP000504618">
    <property type="component" value="Unplaced"/>
</dbReference>
<evidence type="ECO:0000256" key="1">
    <source>
        <dbReference type="SAM" id="MobiDB-lite"/>
    </source>
</evidence>
<dbReference type="AlphaFoldDB" id="A0A6J1PS76"/>
<keyword evidence="2" id="KW-1185">Reference proteome</keyword>
<gene>
    <name evidence="3" type="primary">LOC112455156</name>
</gene>
<dbReference type="RefSeq" id="XP_024872682.1">
    <property type="nucleotide sequence ID" value="XM_025016914.1"/>
</dbReference>